<keyword evidence="3" id="KW-0560">Oxidoreductase</keyword>
<dbReference type="GO" id="GO:0003834">
    <property type="term" value="F:beta-carotene 15,15'-dioxygenase activity"/>
    <property type="evidence" value="ECO:0007669"/>
    <property type="project" value="TreeGrafter"/>
</dbReference>
<dbReference type="PANTHER" id="PTHR10543">
    <property type="entry name" value="BETA-CAROTENE DIOXYGENASE"/>
    <property type="match status" value="1"/>
</dbReference>
<dbReference type="Proteomes" id="UP000225706">
    <property type="component" value="Unassembled WGS sequence"/>
</dbReference>
<sequence length="506" mass="57222">MTTAEGLACLFQSVEERPEPVDAEIRGKIPSWLNGTLIRNGPGKFECGDIPFNHWFDGQALLHRFQIKDGHVTYSNRFIRGDNYADSLKHGSANHLAFGTFIPPDPCRNIFSRFFTKFWHGYVALDNTNVNIFPMKDKLYATTETNFWHEFDPQSLETLNRVDLTTEFPGDARINIAAAHPQITRDGSVLNVSIQFGPSSSYNIFQIPPSSGKSDEKPLDGGKVLCSIPQASGLGYMHSFVLTENYLVLTETPLSWNLLRILTTRLFESSFADWLHWNPNQPSRFLVIDRNKGKHVGVFTTEPFFVFHHVNAFEKDGKIHLDACCYQDSQIIDDLYLHNVRTPKKTVKRKVPLAEVRRYELPLAELGGKAKEKKSLAKRADGLDYILLNAGLDLPQFNYAEKNGKEYKFVYGVGTKEFVFDHLIKVNVETKEGVTWEEPEGFTSEPVFVKKPDGKDEDDGVVLSSVINTRDQTTSLLVLNAKDFKELGRAIVNGVTPMNLHGLFQK</sequence>
<keyword evidence="2 5" id="KW-0479">Metal-binding</keyword>
<feature type="binding site" evidence="5">
    <location>
        <position position="501"/>
    </location>
    <ligand>
        <name>Fe cation</name>
        <dbReference type="ChEBI" id="CHEBI:24875"/>
        <note>catalytic</note>
    </ligand>
</feature>
<organism evidence="6 7">
    <name type="scientific">Stylophora pistillata</name>
    <name type="common">Smooth cauliflower coral</name>
    <dbReference type="NCBI Taxonomy" id="50429"/>
    <lineage>
        <taxon>Eukaryota</taxon>
        <taxon>Metazoa</taxon>
        <taxon>Cnidaria</taxon>
        <taxon>Anthozoa</taxon>
        <taxon>Hexacorallia</taxon>
        <taxon>Scleractinia</taxon>
        <taxon>Astrocoeniina</taxon>
        <taxon>Pocilloporidae</taxon>
        <taxon>Stylophora</taxon>
    </lineage>
</organism>
<dbReference type="GO" id="GO:0016787">
    <property type="term" value="F:hydrolase activity"/>
    <property type="evidence" value="ECO:0007669"/>
    <property type="project" value="UniProtKB-KW"/>
</dbReference>
<feature type="binding site" evidence="5">
    <location>
        <position position="238"/>
    </location>
    <ligand>
        <name>Fe cation</name>
        <dbReference type="ChEBI" id="CHEBI:24875"/>
        <note>catalytic</note>
    </ligand>
</feature>
<evidence type="ECO:0000256" key="5">
    <source>
        <dbReference type="PIRSR" id="PIRSR604294-1"/>
    </source>
</evidence>
<dbReference type="GO" id="GO:0010436">
    <property type="term" value="F:carotenoid dioxygenase activity"/>
    <property type="evidence" value="ECO:0007669"/>
    <property type="project" value="TreeGrafter"/>
</dbReference>
<reference evidence="7" key="1">
    <citation type="journal article" date="2017" name="bioRxiv">
        <title>Comparative analysis of the genomes of Stylophora pistillata and Acropora digitifera provides evidence for extensive differences between species of corals.</title>
        <authorList>
            <person name="Voolstra C.R."/>
            <person name="Li Y."/>
            <person name="Liew Y.J."/>
            <person name="Baumgarten S."/>
            <person name="Zoccola D."/>
            <person name="Flot J.-F."/>
            <person name="Tambutte S."/>
            <person name="Allemand D."/>
            <person name="Aranda M."/>
        </authorList>
    </citation>
    <scope>NUCLEOTIDE SEQUENCE [LARGE SCALE GENOMIC DNA]</scope>
</reference>
<gene>
    <name evidence="6" type="primary">rpe65c</name>
    <name evidence="6" type="ORF">AWC38_SpisGene207</name>
</gene>
<dbReference type="PANTHER" id="PTHR10543:SF24">
    <property type="entry name" value="CAROTENOID ISOMEROOXYGENASE"/>
    <property type="match status" value="1"/>
</dbReference>
<dbReference type="GO" id="GO:0016121">
    <property type="term" value="P:carotene catabolic process"/>
    <property type="evidence" value="ECO:0007669"/>
    <property type="project" value="TreeGrafter"/>
</dbReference>
<dbReference type="InterPro" id="IPR004294">
    <property type="entry name" value="Carotenoid_Oase"/>
</dbReference>
<comment type="caution">
    <text evidence="6">The sequence shown here is derived from an EMBL/GenBank/DDBJ whole genome shotgun (WGS) entry which is preliminary data.</text>
</comment>
<feature type="binding site" evidence="5">
    <location>
        <position position="180"/>
    </location>
    <ligand>
        <name>Fe cation</name>
        <dbReference type="ChEBI" id="CHEBI:24875"/>
        <note>catalytic</note>
    </ligand>
</feature>
<protein>
    <submittedName>
        <fullName evidence="6">Retinal Mueller cells isomerohydrolase</fullName>
    </submittedName>
</protein>
<keyword evidence="6" id="KW-0378">Hydrolase</keyword>
<dbReference type="STRING" id="50429.A0A2B4T115"/>
<accession>A0A2B4T115</accession>
<evidence type="ECO:0000256" key="2">
    <source>
        <dbReference type="ARBA" id="ARBA00022723"/>
    </source>
</evidence>
<dbReference type="GO" id="GO:0046872">
    <property type="term" value="F:metal ion binding"/>
    <property type="evidence" value="ECO:0007669"/>
    <property type="project" value="UniProtKB-KW"/>
</dbReference>
<evidence type="ECO:0000256" key="3">
    <source>
        <dbReference type="ARBA" id="ARBA00023002"/>
    </source>
</evidence>
<evidence type="ECO:0000313" key="6">
    <source>
        <dbReference type="EMBL" id="PFX35023.1"/>
    </source>
</evidence>
<keyword evidence="4 5" id="KW-0408">Iron</keyword>
<evidence type="ECO:0000256" key="4">
    <source>
        <dbReference type="ARBA" id="ARBA00023004"/>
    </source>
</evidence>
<dbReference type="AlphaFoldDB" id="A0A2B4T115"/>
<feature type="binding site" evidence="5">
    <location>
        <position position="308"/>
    </location>
    <ligand>
        <name>Fe cation</name>
        <dbReference type="ChEBI" id="CHEBI:24875"/>
        <note>catalytic</note>
    </ligand>
</feature>
<name>A0A2B4T115_STYPI</name>
<evidence type="ECO:0000313" key="7">
    <source>
        <dbReference type="Proteomes" id="UP000225706"/>
    </source>
</evidence>
<dbReference type="EMBL" id="LSMT01000001">
    <property type="protein sequence ID" value="PFX35023.1"/>
    <property type="molecule type" value="Genomic_DNA"/>
</dbReference>
<comment type="cofactor">
    <cofactor evidence="5">
        <name>Fe(2+)</name>
        <dbReference type="ChEBI" id="CHEBI:29033"/>
    </cofactor>
    <text evidence="5">Binds 1 Fe(2+) ion per subunit.</text>
</comment>
<keyword evidence="7" id="KW-1185">Reference proteome</keyword>
<evidence type="ECO:0000256" key="1">
    <source>
        <dbReference type="ARBA" id="ARBA00006787"/>
    </source>
</evidence>
<dbReference type="Pfam" id="PF03055">
    <property type="entry name" value="RPE65"/>
    <property type="match status" value="1"/>
</dbReference>
<dbReference type="OrthoDB" id="407010at2759"/>
<comment type="similarity">
    <text evidence="1">Belongs to the carotenoid oxygenase family.</text>
</comment>
<proteinExistence type="inferred from homology"/>